<keyword evidence="2" id="KW-0045">Antibiotic biosynthesis</keyword>
<proteinExistence type="predicted"/>
<evidence type="ECO:0000259" key="3">
    <source>
        <dbReference type="Pfam" id="PF02668"/>
    </source>
</evidence>
<keyword evidence="1" id="KW-0560">Oxidoreductase</keyword>
<accession>A0ABR2YGL9</accession>
<dbReference type="PANTHER" id="PTHR10696">
    <property type="entry name" value="GAMMA-BUTYROBETAINE HYDROXYLASE-RELATED"/>
    <property type="match status" value="1"/>
</dbReference>
<dbReference type="Pfam" id="PF02668">
    <property type="entry name" value="TauD"/>
    <property type="match status" value="1"/>
</dbReference>
<organism evidence="4 5">
    <name type="scientific">Coccomyxa subellipsoidea</name>
    <dbReference type="NCBI Taxonomy" id="248742"/>
    <lineage>
        <taxon>Eukaryota</taxon>
        <taxon>Viridiplantae</taxon>
        <taxon>Chlorophyta</taxon>
        <taxon>core chlorophytes</taxon>
        <taxon>Trebouxiophyceae</taxon>
        <taxon>Trebouxiophyceae incertae sedis</taxon>
        <taxon>Coccomyxaceae</taxon>
        <taxon>Coccomyxa</taxon>
    </lineage>
</organism>
<dbReference type="Proteomes" id="UP001491310">
    <property type="component" value="Unassembled WGS sequence"/>
</dbReference>
<evidence type="ECO:0000256" key="1">
    <source>
        <dbReference type="ARBA" id="ARBA00023002"/>
    </source>
</evidence>
<gene>
    <name evidence="4" type="ORF">WJX75_003379</name>
</gene>
<comment type="caution">
    <text evidence="4">The sequence shown here is derived from an EMBL/GenBank/DDBJ whole genome shotgun (WGS) entry which is preliminary data.</text>
</comment>
<dbReference type="Gene3D" id="3.60.130.10">
    <property type="entry name" value="Clavaminate synthase-like"/>
    <property type="match status" value="1"/>
</dbReference>
<dbReference type="InterPro" id="IPR003819">
    <property type="entry name" value="TauD/TfdA-like"/>
</dbReference>
<evidence type="ECO:0000313" key="5">
    <source>
        <dbReference type="Proteomes" id="UP001491310"/>
    </source>
</evidence>
<dbReference type="SUPFAM" id="SSF51197">
    <property type="entry name" value="Clavaminate synthase-like"/>
    <property type="match status" value="1"/>
</dbReference>
<protein>
    <recommendedName>
        <fullName evidence="3">TauD/TfdA-like domain-containing protein</fullName>
    </recommendedName>
</protein>
<sequence>MGATVGCETNAEQALKTTAITDKPAFVEPFKPIEGPTVWYGEDLDVQDVAYEFTPREIEEILKAVASVEKRQLKVEEITREDFVLPTLGPKLDIIHQDLIFGRGIRLLRNAPLGLDVTLQQSIIAMWGLSTYFGKQVPLTQVGHLVGHVRSDEGVTKRVSNCTPVPLGYHADNSDIVLLACRTQAPSGGDSSCCSSHALHNEILKRRPDLHKVLSEPFYSDRREWWPEGSPPYYKSPFFHYHQNTLGVQEVQPNLEEVAEHLGAPPVKPGQVEAVKLVQEIAAEPRVRFDVRLRPGDILLNHNLTTFHSRTTWQDGASEADKRHMFRIWAASPLGWPLDPLYAERWQTVEVGKRGGLEVRSPFKLHVAITPKEYFQDFNDWFALYGATATTEPLKPAASRAQKQDLLRKFFPAMESGAKVEERSALIRAEA</sequence>
<evidence type="ECO:0000256" key="2">
    <source>
        <dbReference type="ARBA" id="ARBA00023194"/>
    </source>
</evidence>
<dbReference type="InterPro" id="IPR050411">
    <property type="entry name" value="AlphaKG_dependent_hydroxylases"/>
</dbReference>
<reference evidence="4 5" key="1">
    <citation type="journal article" date="2024" name="Nat. Commun.">
        <title>Phylogenomics reveals the evolutionary origins of lichenization in chlorophyte algae.</title>
        <authorList>
            <person name="Puginier C."/>
            <person name="Libourel C."/>
            <person name="Otte J."/>
            <person name="Skaloud P."/>
            <person name="Haon M."/>
            <person name="Grisel S."/>
            <person name="Petersen M."/>
            <person name="Berrin J.G."/>
            <person name="Delaux P.M."/>
            <person name="Dal Grande F."/>
            <person name="Keller J."/>
        </authorList>
    </citation>
    <scope>NUCLEOTIDE SEQUENCE [LARGE SCALE GENOMIC DNA]</scope>
    <source>
        <strain evidence="4 5">SAG 216-7</strain>
    </source>
</reference>
<dbReference type="EMBL" id="JALJOT010000012">
    <property type="protein sequence ID" value="KAK9904825.1"/>
    <property type="molecule type" value="Genomic_DNA"/>
</dbReference>
<dbReference type="InterPro" id="IPR042098">
    <property type="entry name" value="TauD-like_sf"/>
</dbReference>
<evidence type="ECO:0000313" key="4">
    <source>
        <dbReference type="EMBL" id="KAK9904825.1"/>
    </source>
</evidence>
<keyword evidence="5" id="KW-1185">Reference proteome</keyword>
<dbReference type="PANTHER" id="PTHR10696:SF56">
    <property type="entry name" value="TAUD_TFDA-LIKE DOMAIN-CONTAINING PROTEIN"/>
    <property type="match status" value="1"/>
</dbReference>
<feature type="domain" description="TauD/TfdA-like" evidence="3">
    <location>
        <begin position="78"/>
        <end position="329"/>
    </location>
</feature>
<name>A0ABR2YGL9_9CHLO</name>